<accession>A0A1I7XQ11</accession>
<evidence type="ECO:0000313" key="2">
    <source>
        <dbReference type="Proteomes" id="UP000095283"/>
    </source>
</evidence>
<dbReference type="WBParaSite" id="Hba_19429">
    <property type="protein sequence ID" value="Hba_19429"/>
    <property type="gene ID" value="Hba_19429"/>
</dbReference>
<feature type="compositionally biased region" description="Polar residues" evidence="1">
    <location>
        <begin position="1"/>
        <end position="29"/>
    </location>
</feature>
<feature type="compositionally biased region" description="Pro residues" evidence="1">
    <location>
        <begin position="31"/>
        <end position="40"/>
    </location>
</feature>
<feature type="region of interest" description="Disordered" evidence="1">
    <location>
        <begin position="1"/>
        <end position="45"/>
    </location>
</feature>
<organism evidence="2 3">
    <name type="scientific">Heterorhabditis bacteriophora</name>
    <name type="common">Entomopathogenic nematode worm</name>
    <dbReference type="NCBI Taxonomy" id="37862"/>
    <lineage>
        <taxon>Eukaryota</taxon>
        <taxon>Metazoa</taxon>
        <taxon>Ecdysozoa</taxon>
        <taxon>Nematoda</taxon>
        <taxon>Chromadorea</taxon>
        <taxon>Rhabditida</taxon>
        <taxon>Rhabditina</taxon>
        <taxon>Rhabditomorpha</taxon>
        <taxon>Strongyloidea</taxon>
        <taxon>Heterorhabditidae</taxon>
        <taxon>Heterorhabditis</taxon>
    </lineage>
</organism>
<name>A0A1I7XQ11_HETBA</name>
<evidence type="ECO:0000256" key="1">
    <source>
        <dbReference type="SAM" id="MobiDB-lite"/>
    </source>
</evidence>
<evidence type="ECO:0000313" key="3">
    <source>
        <dbReference type="WBParaSite" id="Hba_19429"/>
    </source>
</evidence>
<keyword evidence="2" id="KW-1185">Reference proteome</keyword>
<reference evidence="3" key="1">
    <citation type="submission" date="2016-11" db="UniProtKB">
        <authorList>
            <consortium name="WormBaseParasite"/>
        </authorList>
    </citation>
    <scope>IDENTIFICATION</scope>
</reference>
<proteinExistence type="predicted"/>
<sequence length="55" mass="6122">MLADTQGNCQNHTPNAPWQPIYTISQNTAEPIPPPIPPQPARNYDYLPSCPDALY</sequence>
<dbReference type="Proteomes" id="UP000095283">
    <property type="component" value="Unplaced"/>
</dbReference>
<dbReference type="AlphaFoldDB" id="A0A1I7XQ11"/>
<protein>
    <submittedName>
        <fullName evidence="3">Lipoprotein</fullName>
    </submittedName>
</protein>